<dbReference type="Proteomes" id="UP000784294">
    <property type="component" value="Unassembled WGS sequence"/>
</dbReference>
<feature type="region of interest" description="Disordered" evidence="1">
    <location>
        <begin position="105"/>
        <end position="127"/>
    </location>
</feature>
<reference evidence="2" key="1">
    <citation type="submission" date="2018-11" db="EMBL/GenBank/DDBJ databases">
        <authorList>
            <consortium name="Pathogen Informatics"/>
        </authorList>
    </citation>
    <scope>NUCLEOTIDE SEQUENCE</scope>
</reference>
<evidence type="ECO:0000256" key="1">
    <source>
        <dbReference type="SAM" id="MobiDB-lite"/>
    </source>
</evidence>
<organism evidence="2 3">
    <name type="scientific">Protopolystoma xenopodis</name>
    <dbReference type="NCBI Taxonomy" id="117903"/>
    <lineage>
        <taxon>Eukaryota</taxon>
        <taxon>Metazoa</taxon>
        <taxon>Spiralia</taxon>
        <taxon>Lophotrochozoa</taxon>
        <taxon>Platyhelminthes</taxon>
        <taxon>Monogenea</taxon>
        <taxon>Polyopisthocotylea</taxon>
        <taxon>Polystomatidea</taxon>
        <taxon>Polystomatidae</taxon>
        <taxon>Protopolystoma</taxon>
    </lineage>
</organism>
<comment type="caution">
    <text evidence="2">The sequence shown here is derived from an EMBL/GenBank/DDBJ whole genome shotgun (WGS) entry which is preliminary data.</text>
</comment>
<proteinExistence type="predicted"/>
<dbReference type="AlphaFoldDB" id="A0A448WZL5"/>
<accession>A0A448WZL5</accession>
<name>A0A448WZL5_9PLAT</name>
<dbReference type="EMBL" id="CAAALY010066664">
    <property type="protein sequence ID" value="VEL24242.1"/>
    <property type="molecule type" value="Genomic_DNA"/>
</dbReference>
<protein>
    <submittedName>
        <fullName evidence="2">Uncharacterized protein</fullName>
    </submittedName>
</protein>
<keyword evidence="3" id="KW-1185">Reference proteome</keyword>
<evidence type="ECO:0000313" key="2">
    <source>
        <dbReference type="EMBL" id="VEL24242.1"/>
    </source>
</evidence>
<evidence type="ECO:0000313" key="3">
    <source>
        <dbReference type="Proteomes" id="UP000784294"/>
    </source>
</evidence>
<gene>
    <name evidence="2" type="ORF">PXEA_LOCUS17682</name>
</gene>
<sequence length="170" mass="19094">MQRWHSYKLTVVAAWTSGRVGGCLSVFSSDFVASTRPRPQTHSYPHASDTPTQTQLHTDTWAYVGYFLCASEGVSTWVFPSPLPALRVYLRVRVRVRRHPGPIWGHLGQKRTAERSGSPGLGEPRNPHTNFAPLSCRPPWQHWLYELFHAQPPLTQADVRVEGRGTGPGQ</sequence>